<name>A0A381YSP3_9ZZZZ</name>
<feature type="non-terminal residue" evidence="2">
    <location>
        <position position="1"/>
    </location>
</feature>
<feature type="coiled-coil region" evidence="1">
    <location>
        <begin position="106"/>
        <end position="161"/>
    </location>
</feature>
<sequence>VAYEVRRPEFLQIEPYTAMFSMPDLNTDTTVQIINTHWNLSNLMLMPEDEVHYHFELDDNDEISGPKKAISGTFIARLPSLADLYRTLENDEQSVDEEFLTSMETIKSLKNRIEEMELNVLKTDELEWGDQQEIKQIINEVKEELQNLEKMTEAIKQITQQGEKHELFLPELINKFKELSELIQKLMPEDLLKNMNVAKDALKNMDMKSLQEALENMSNNMDQIENELDRYLDIFRRLQAEQKMDEIKNRLEQLVQQQYELNREISDLDKETDKSILSRLSQEEQRNLEEFNALKEIMDDAADLVKPFSERTSQDLAELKSSPVTQNTGENLEETITNIQRGNLNLGRRSSEQSLQNLLALQQIMTEIQQQFQQETVTEMTEKFEKLMRDILFLSKQEEELRSDVKSVSRTSPRLRDMAAQQQLLQDQLKQIMNQMMDLSRKTFAITPMMGRAMGKANASMDEAKTNLTDRRVTQAGQNQDIAMQGLNQAALTLFHSIQQMQSSGSASGYEQFLQMMQQMAGQQQGLNQQGMQLALGQLAAATQQQLMQQMLQSQKQVHKSLQQLMQEMRQSGEQGLGDLSGIANDMKDVITDLQRNRFTRKTQDRQQRILSRMLDSQTSLTQRGYKDERTSTTADVIMQFTGPGGLPADLGQRKSLALDAMNRSLNAGYSREYQTMIKRYFNTMSQLEVKISEQTNEIPNP</sequence>
<organism evidence="2">
    <name type="scientific">marine metagenome</name>
    <dbReference type="NCBI Taxonomy" id="408172"/>
    <lineage>
        <taxon>unclassified sequences</taxon>
        <taxon>metagenomes</taxon>
        <taxon>ecological metagenomes</taxon>
    </lineage>
</organism>
<feature type="coiled-coil region" evidence="1">
    <location>
        <begin position="207"/>
        <end position="271"/>
    </location>
</feature>
<evidence type="ECO:0000256" key="1">
    <source>
        <dbReference type="SAM" id="Coils"/>
    </source>
</evidence>
<evidence type="ECO:0000313" key="2">
    <source>
        <dbReference type="EMBL" id="SVA79974.1"/>
    </source>
</evidence>
<dbReference type="EMBL" id="UINC01018951">
    <property type="protein sequence ID" value="SVA79974.1"/>
    <property type="molecule type" value="Genomic_DNA"/>
</dbReference>
<feature type="coiled-coil region" evidence="1">
    <location>
        <begin position="415"/>
        <end position="442"/>
    </location>
</feature>
<dbReference type="AlphaFoldDB" id="A0A381YSP3"/>
<proteinExistence type="predicted"/>
<accession>A0A381YSP3</accession>
<protein>
    <recommendedName>
        <fullName evidence="3">DUF4175 domain-containing protein</fullName>
    </recommendedName>
</protein>
<keyword evidence="1" id="KW-0175">Coiled coil</keyword>
<evidence type="ECO:0008006" key="3">
    <source>
        <dbReference type="Google" id="ProtNLM"/>
    </source>
</evidence>
<reference evidence="2" key="1">
    <citation type="submission" date="2018-05" db="EMBL/GenBank/DDBJ databases">
        <authorList>
            <person name="Lanie J.A."/>
            <person name="Ng W.-L."/>
            <person name="Kazmierczak K.M."/>
            <person name="Andrzejewski T.M."/>
            <person name="Davidsen T.M."/>
            <person name="Wayne K.J."/>
            <person name="Tettelin H."/>
            <person name="Glass J.I."/>
            <person name="Rusch D."/>
            <person name="Podicherti R."/>
            <person name="Tsui H.-C.T."/>
            <person name="Winkler M.E."/>
        </authorList>
    </citation>
    <scope>NUCLEOTIDE SEQUENCE</scope>
</reference>
<gene>
    <name evidence="2" type="ORF">METZ01_LOCUS132828</name>
</gene>